<evidence type="ECO:0000313" key="2">
    <source>
        <dbReference type="Proteomes" id="UP000635983"/>
    </source>
</evidence>
<reference evidence="1" key="2">
    <citation type="submission" date="2020-09" db="EMBL/GenBank/DDBJ databases">
        <authorList>
            <person name="Sun Q."/>
            <person name="Ohkuma M."/>
        </authorList>
    </citation>
    <scope>NUCLEOTIDE SEQUENCE</scope>
    <source>
        <strain evidence="1">JCM 30078</strain>
    </source>
</reference>
<proteinExistence type="predicted"/>
<dbReference type="SUPFAM" id="SSF51445">
    <property type="entry name" value="(Trans)glycosidases"/>
    <property type="match status" value="1"/>
</dbReference>
<organism evidence="1 2">
    <name type="scientific">Pseudomonas matsuisoli</name>
    <dbReference type="NCBI Taxonomy" id="1515666"/>
    <lineage>
        <taxon>Bacteria</taxon>
        <taxon>Pseudomonadati</taxon>
        <taxon>Pseudomonadota</taxon>
        <taxon>Gammaproteobacteria</taxon>
        <taxon>Pseudomonadales</taxon>
        <taxon>Pseudomonadaceae</taxon>
        <taxon>Pseudomonas</taxon>
    </lineage>
</organism>
<accession>A0A917Q0L3</accession>
<name>A0A917Q0L3_9PSED</name>
<dbReference type="InterPro" id="IPR012665">
    <property type="entry name" value="Trehalose_synth"/>
</dbReference>
<sequence length="689" mass="76149">MAKPDPDYLQWLIEQSMLETAKQRSRLYAGQGRLWQHAYAQARPRAVTAVASVWFTAYPPSMITREGGSVLDALGDDSVWSALSELGVQGIHTGPMKQSGGLTGRRYTPTIDGNFDRIGLGIDERFGTEEEFVRLSRMAAAHNAVVIDDTIPSHTGKGADFRLAEMAYEDYPGLYHMVEIHEPDWGMLPDVPEGRDAVNLMPDVVDALSEKHYIVGQLQRVIFFEPGVKETDWSATPPIIGVDGKTRRWVYLHYFKEGQPSLNWLDPTFAAQRMVIGDALHSIDVLGARGVRLDANGFLGVEKRPHGQHAWSESHPLSVTGNQLLGGTIRKAGGFSFQELNLTLDDIAAMSHGGADLTYDFVTRPAYQHALVTGEVEFLRLMLHQMHAFGIDPASLIHAMQNHDELTLELVHFWTLHANDTYHYKGQSLPGNILREHVRTEMYERLTGEHAPYNLKFVTNGVACTTTSIITATLGIRDLDTITAIDAKNIQQLHLLLVMYNAMQPGVFAISGWDLVGALPLPAEEVEALMQDGDTRWINRGGYDLGDLNPDAEVSAEGIPKTRALYGSVVEQLKDPESFASQVKRILAVRRSYGVASARQLLVPVTEHPSLLVMVHELPAGRGIQVTALNFGPEPLSETLHFPDIEPGPVVDIISERLEGDLTPEGDFRIELDGYEALALRVVTNIPIS</sequence>
<gene>
    <name evidence="1" type="ORF">GCM10009304_32560</name>
</gene>
<evidence type="ECO:0000313" key="1">
    <source>
        <dbReference type="EMBL" id="GGK04068.1"/>
    </source>
</evidence>
<dbReference type="Proteomes" id="UP000635983">
    <property type="component" value="Unassembled WGS sequence"/>
</dbReference>
<protein>
    <submittedName>
        <fullName evidence="1">Trehalose synthase</fullName>
    </submittedName>
</protein>
<dbReference type="InterPro" id="IPR017853">
    <property type="entry name" value="GH"/>
</dbReference>
<reference evidence="1" key="1">
    <citation type="journal article" date="2014" name="Int. J. Syst. Evol. Microbiol.">
        <title>Complete genome sequence of Corynebacterium casei LMG S-19264T (=DSM 44701T), isolated from a smear-ripened cheese.</title>
        <authorList>
            <consortium name="US DOE Joint Genome Institute (JGI-PGF)"/>
            <person name="Walter F."/>
            <person name="Albersmeier A."/>
            <person name="Kalinowski J."/>
            <person name="Ruckert C."/>
        </authorList>
    </citation>
    <scope>NUCLEOTIDE SEQUENCE</scope>
    <source>
        <strain evidence="1">JCM 30078</strain>
    </source>
</reference>
<dbReference type="Gene3D" id="3.20.20.80">
    <property type="entry name" value="Glycosidases"/>
    <property type="match status" value="2"/>
</dbReference>
<comment type="caution">
    <text evidence="1">The sequence shown here is derived from an EMBL/GenBank/DDBJ whole genome shotgun (WGS) entry which is preliminary data.</text>
</comment>
<dbReference type="NCBIfam" id="TIGR02455">
    <property type="entry name" value="TreS_stutzeri"/>
    <property type="match status" value="1"/>
</dbReference>
<dbReference type="RefSeq" id="WP_188984530.1">
    <property type="nucleotide sequence ID" value="NZ_BMPO01000008.1"/>
</dbReference>
<keyword evidence="2" id="KW-1185">Reference proteome</keyword>
<dbReference type="AlphaFoldDB" id="A0A917Q0L3"/>
<dbReference type="PANTHER" id="PTHR10357">
    <property type="entry name" value="ALPHA-AMYLASE FAMILY MEMBER"/>
    <property type="match status" value="1"/>
</dbReference>
<dbReference type="EMBL" id="BMPO01000008">
    <property type="protein sequence ID" value="GGK04068.1"/>
    <property type="molecule type" value="Genomic_DNA"/>
</dbReference>